<accession>A0A1G9HDN8</accession>
<gene>
    <name evidence="2" type="ORF">SAMN05421869_12276</name>
</gene>
<proteinExistence type="predicted"/>
<keyword evidence="1" id="KW-1133">Transmembrane helix</keyword>
<evidence type="ECO:0000313" key="3">
    <source>
        <dbReference type="Proteomes" id="UP000199202"/>
    </source>
</evidence>
<keyword evidence="1" id="KW-0472">Membrane</keyword>
<protein>
    <submittedName>
        <fullName evidence="2">Uncharacterized protein</fullName>
    </submittedName>
</protein>
<organism evidence="2 3">
    <name type="scientific">Nonomuraea jiangxiensis</name>
    <dbReference type="NCBI Taxonomy" id="633440"/>
    <lineage>
        <taxon>Bacteria</taxon>
        <taxon>Bacillati</taxon>
        <taxon>Actinomycetota</taxon>
        <taxon>Actinomycetes</taxon>
        <taxon>Streptosporangiales</taxon>
        <taxon>Streptosporangiaceae</taxon>
        <taxon>Nonomuraea</taxon>
    </lineage>
</organism>
<evidence type="ECO:0000313" key="2">
    <source>
        <dbReference type="EMBL" id="SDL11090.1"/>
    </source>
</evidence>
<sequence>MASLSLLIIAGALAVMAVVAVVLVLALRR</sequence>
<keyword evidence="1" id="KW-0812">Transmembrane</keyword>
<dbReference type="Proteomes" id="UP000199202">
    <property type="component" value="Unassembled WGS sequence"/>
</dbReference>
<keyword evidence="3" id="KW-1185">Reference proteome</keyword>
<feature type="transmembrane region" description="Helical" evidence="1">
    <location>
        <begin position="6"/>
        <end position="27"/>
    </location>
</feature>
<name>A0A1G9HDN8_9ACTN</name>
<evidence type="ECO:0000256" key="1">
    <source>
        <dbReference type="SAM" id="Phobius"/>
    </source>
</evidence>
<dbReference type="AlphaFoldDB" id="A0A1G9HDN8"/>
<reference evidence="2 3" key="1">
    <citation type="submission" date="2016-10" db="EMBL/GenBank/DDBJ databases">
        <authorList>
            <person name="de Groot N.N."/>
        </authorList>
    </citation>
    <scope>NUCLEOTIDE SEQUENCE [LARGE SCALE GENOMIC DNA]</scope>
    <source>
        <strain evidence="2 3">CGMCC 4.6533</strain>
    </source>
</reference>
<dbReference type="STRING" id="633440.SAMN05421869_12276"/>
<dbReference type="EMBL" id="FNDJ01000022">
    <property type="protein sequence ID" value="SDL11090.1"/>
    <property type="molecule type" value="Genomic_DNA"/>
</dbReference>